<sequence length="312" mass="34801">MLLPSALQCDMRRPVSRSRFTPSRLLTTPPPSDDDSPPGNGLLGTCRALQSLLRSPSPSPRRTKPQRLQSPLQIRSTPSARSRKPKTHPSSQQQPRSTVATTTITLRPRKPSHTPQSPPPRGTNKRRRDSCEEDDNDEEVSQDSDVMRHRRIRFSTPKRPRHVPYDLPLGLSQSDFYTLHSPPITQSPPSPAISRQIQRNHNAAADDDGTAPYNPDAALPSIEEADETPPSSSAPTGPDPVPDWSADDDQRLVQVVLEKFQLSRGDWDECAARMGLDQASVGRRWQALVGDGNVGLRRGRRMTRGRIDEMWM</sequence>
<feature type="compositionally biased region" description="Polar residues" evidence="1">
    <location>
        <begin position="66"/>
        <end position="80"/>
    </location>
</feature>
<dbReference type="AlphaFoldDB" id="A0A2I2F0E5"/>
<feature type="compositionally biased region" description="Acidic residues" evidence="1">
    <location>
        <begin position="131"/>
        <end position="142"/>
    </location>
</feature>
<keyword evidence="3" id="KW-1185">Reference proteome</keyword>
<name>A0A2I2F0E5_ASPCN</name>
<proteinExistence type="predicted"/>
<evidence type="ECO:0000256" key="1">
    <source>
        <dbReference type="SAM" id="MobiDB-lite"/>
    </source>
</evidence>
<reference evidence="2 3" key="1">
    <citation type="submission" date="2017-12" db="EMBL/GenBank/DDBJ databases">
        <authorList>
            <consortium name="DOE Joint Genome Institute"/>
            <person name="Haridas S."/>
            <person name="Kjaerbolling I."/>
            <person name="Vesth T.C."/>
            <person name="Frisvad J.C."/>
            <person name="Nybo J.L."/>
            <person name="Theobald S."/>
            <person name="Kuo A."/>
            <person name="Bowyer P."/>
            <person name="Matsuda Y."/>
            <person name="Mondo S."/>
            <person name="Lyhne E.K."/>
            <person name="Kogle M.E."/>
            <person name="Clum A."/>
            <person name="Lipzen A."/>
            <person name="Salamov A."/>
            <person name="Ngan C.Y."/>
            <person name="Daum C."/>
            <person name="Chiniquy J."/>
            <person name="Barry K."/>
            <person name="LaButti K."/>
            <person name="Simmons B.A."/>
            <person name="Magnuson J.K."/>
            <person name="Mortensen U.H."/>
            <person name="Larsen T.O."/>
            <person name="Grigoriev I.V."/>
            <person name="Baker S.E."/>
            <person name="Andersen M.R."/>
            <person name="Nordberg H.P."/>
            <person name="Cantor M.N."/>
            <person name="Hua S.X."/>
        </authorList>
    </citation>
    <scope>NUCLEOTIDE SEQUENCE [LARGE SCALE GENOMIC DNA]</scope>
    <source>
        <strain evidence="2 3">CBS 102.13</strain>
    </source>
</reference>
<dbReference type="RefSeq" id="XP_024668111.1">
    <property type="nucleotide sequence ID" value="XM_024814254.1"/>
</dbReference>
<accession>A0A2I2F0E5</accession>
<dbReference type="OrthoDB" id="5334491at2759"/>
<dbReference type="EMBL" id="KZ559186">
    <property type="protein sequence ID" value="PLB34099.1"/>
    <property type="molecule type" value="Genomic_DNA"/>
</dbReference>
<feature type="region of interest" description="Disordered" evidence="1">
    <location>
        <begin position="1"/>
        <end position="246"/>
    </location>
</feature>
<feature type="compositionally biased region" description="Basic residues" evidence="1">
    <location>
        <begin position="148"/>
        <end position="162"/>
    </location>
</feature>
<dbReference type="Proteomes" id="UP000234585">
    <property type="component" value="Unassembled WGS sequence"/>
</dbReference>
<organism evidence="2 3">
    <name type="scientific">Aspergillus candidus</name>
    <dbReference type="NCBI Taxonomy" id="41067"/>
    <lineage>
        <taxon>Eukaryota</taxon>
        <taxon>Fungi</taxon>
        <taxon>Dikarya</taxon>
        <taxon>Ascomycota</taxon>
        <taxon>Pezizomycotina</taxon>
        <taxon>Eurotiomycetes</taxon>
        <taxon>Eurotiomycetidae</taxon>
        <taxon>Eurotiales</taxon>
        <taxon>Aspergillaceae</taxon>
        <taxon>Aspergillus</taxon>
        <taxon>Aspergillus subgen. Circumdati</taxon>
    </lineage>
</organism>
<evidence type="ECO:0000313" key="3">
    <source>
        <dbReference type="Proteomes" id="UP000234585"/>
    </source>
</evidence>
<feature type="compositionally biased region" description="Polar residues" evidence="1">
    <location>
        <begin position="88"/>
        <end position="105"/>
    </location>
</feature>
<evidence type="ECO:0000313" key="2">
    <source>
        <dbReference type="EMBL" id="PLB34099.1"/>
    </source>
</evidence>
<gene>
    <name evidence="2" type="ORF">BDW47DRAFT_112844</name>
</gene>
<evidence type="ECO:0008006" key="4">
    <source>
        <dbReference type="Google" id="ProtNLM"/>
    </source>
</evidence>
<protein>
    <recommendedName>
        <fullName evidence="4">Myb-like domain-containing protein</fullName>
    </recommendedName>
</protein>
<dbReference type="GeneID" id="36521414"/>